<dbReference type="Pfam" id="PF00238">
    <property type="entry name" value="Ribosomal_L14"/>
    <property type="match status" value="1"/>
</dbReference>
<organism evidence="8 9">
    <name type="scientific">Agromyces protaetiae</name>
    <dbReference type="NCBI Taxonomy" id="2509455"/>
    <lineage>
        <taxon>Bacteria</taxon>
        <taxon>Bacillati</taxon>
        <taxon>Actinomycetota</taxon>
        <taxon>Actinomycetes</taxon>
        <taxon>Micrococcales</taxon>
        <taxon>Microbacteriaceae</taxon>
        <taxon>Agromyces</taxon>
    </lineage>
</organism>
<sequence length="122" mass="13288">MLQQESRVKVADNTGAKELLTIRVLGGSKRRYAGLGDVIVATVKDAIPGGNVKKGDVVKAVIVRTVKETRRPDGSYIKFDENAAVILKNDGDPRGTRIFGPVGRELRDKKFMKIVSLAPEVI</sequence>
<dbReference type="NCBIfam" id="TIGR01067">
    <property type="entry name" value="rplN_bact"/>
    <property type="match status" value="1"/>
</dbReference>
<dbReference type="SMART" id="SM01374">
    <property type="entry name" value="Ribosomal_L14"/>
    <property type="match status" value="1"/>
</dbReference>
<evidence type="ECO:0000256" key="2">
    <source>
        <dbReference type="ARBA" id="ARBA00022884"/>
    </source>
</evidence>
<protein>
    <recommendedName>
        <fullName evidence="5">Large ribosomal subunit protein uL14</fullName>
    </recommendedName>
</protein>
<dbReference type="AlphaFoldDB" id="A0A4P6FRL1"/>
<dbReference type="GO" id="GO:0006412">
    <property type="term" value="P:translation"/>
    <property type="evidence" value="ECO:0007669"/>
    <property type="project" value="UniProtKB-UniRule"/>
</dbReference>
<dbReference type="InterPro" id="IPR000218">
    <property type="entry name" value="Ribosomal_uL14"/>
</dbReference>
<reference evidence="8 9" key="1">
    <citation type="submission" date="2019-01" db="EMBL/GenBank/DDBJ databases">
        <title>Genome sequencing of strain FW100M-8.</title>
        <authorList>
            <person name="Heo J."/>
            <person name="Kim S.-J."/>
            <person name="Kim J.-S."/>
            <person name="Hong S.-B."/>
            <person name="Kwon S.-W."/>
        </authorList>
    </citation>
    <scope>NUCLEOTIDE SEQUENCE [LARGE SCALE GENOMIC DNA]</scope>
    <source>
        <strain evidence="8 9">FW100M-8</strain>
    </source>
</reference>
<comment type="subunit">
    <text evidence="5">Part of the 50S ribosomal subunit. Forms a cluster with proteins L3 and L19. In the 70S ribosome, L14 and L19 interact and together make contacts with the 16S rRNA in bridges B5 and B8.</text>
</comment>
<name>A0A4P6FRL1_9MICO</name>
<dbReference type="GO" id="GO:0022625">
    <property type="term" value="C:cytosolic large ribosomal subunit"/>
    <property type="evidence" value="ECO:0007669"/>
    <property type="project" value="TreeGrafter"/>
</dbReference>
<dbReference type="SUPFAM" id="SSF50193">
    <property type="entry name" value="Ribosomal protein L14"/>
    <property type="match status" value="1"/>
</dbReference>
<gene>
    <name evidence="5" type="primary">rplN</name>
    <name evidence="8" type="ORF">ET445_07195</name>
</gene>
<accession>A0A4P6FRL1</accession>
<dbReference type="PANTHER" id="PTHR11761">
    <property type="entry name" value="50S/60S RIBOSOMAL PROTEIN L14/L23"/>
    <property type="match status" value="1"/>
</dbReference>
<evidence type="ECO:0000256" key="3">
    <source>
        <dbReference type="ARBA" id="ARBA00022980"/>
    </source>
</evidence>
<evidence type="ECO:0000256" key="5">
    <source>
        <dbReference type="HAMAP-Rule" id="MF_01367"/>
    </source>
</evidence>
<dbReference type="OrthoDB" id="9806379at2"/>
<dbReference type="GO" id="GO:0070180">
    <property type="term" value="F:large ribosomal subunit rRNA binding"/>
    <property type="evidence" value="ECO:0007669"/>
    <property type="project" value="TreeGrafter"/>
</dbReference>
<dbReference type="InterPro" id="IPR019972">
    <property type="entry name" value="Ribosomal_uL14_CS"/>
</dbReference>
<keyword evidence="4 5" id="KW-0687">Ribonucleoprotein</keyword>
<evidence type="ECO:0000313" key="9">
    <source>
        <dbReference type="Proteomes" id="UP000291259"/>
    </source>
</evidence>
<dbReference type="KEGG" id="agf:ET445_07195"/>
<dbReference type="EMBL" id="CP035491">
    <property type="protein sequence ID" value="QAY73168.1"/>
    <property type="molecule type" value="Genomic_DNA"/>
</dbReference>
<keyword evidence="3 5" id="KW-0689">Ribosomal protein</keyword>
<evidence type="ECO:0000256" key="4">
    <source>
        <dbReference type="ARBA" id="ARBA00023274"/>
    </source>
</evidence>
<proteinExistence type="inferred from homology"/>
<evidence type="ECO:0000313" key="8">
    <source>
        <dbReference type="EMBL" id="QAY73168.1"/>
    </source>
</evidence>
<dbReference type="CDD" id="cd00337">
    <property type="entry name" value="Ribosomal_uL14"/>
    <property type="match status" value="1"/>
</dbReference>
<dbReference type="Gene3D" id="2.40.150.20">
    <property type="entry name" value="Ribosomal protein L14"/>
    <property type="match status" value="1"/>
</dbReference>
<evidence type="ECO:0000256" key="7">
    <source>
        <dbReference type="RuleBase" id="RU003950"/>
    </source>
</evidence>
<dbReference type="FunFam" id="2.40.150.20:FF:000001">
    <property type="entry name" value="50S ribosomal protein L14"/>
    <property type="match status" value="1"/>
</dbReference>
<keyword evidence="1 5" id="KW-0699">rRNA-binding</keyword>
<evidence type="ECO:0000256" key="6">
    <source>
        <dbReference type="RuleBase" id="RU003949"/>
    </source>
</evidence>
<comment type="similarity">
    <text evidence="5 6">Belongs to the universal ribosomal protein uL14 family.</text>
</comment>
<dbReference type="RefSeq" id="WP_056734946.1">
    <property type="nucleotide sequence ID" value="NZ_CP035491.1"/>
</dbReference>
<dbReference type="InterPro" id="IPR036853">
    <property type="entry name" value="Ribosomal_uL14_sf"/>
</dbReference>
<dbReference type="InterPro" id="IPR005745">
    <property type="entry name" value="Ribosomal_uL14_bac-type"/>
</dbReference>
<dbReference type="PANTHER" id="PTHR11761:SF3">
    <property type="entry name" value="LARGE RIBOSOMAL SUBUNIT PROTEIN UL14M"/>
    <property type="match status" value="1"/>
</dbReference>
<dbReference type="Proteomes" id="UP000291259">
    <property type="component" value="Chromosome"/>
</dbReference>
<comment type="function">
    <text evidence="5 7">Binds to 23S rRNA. Forms part of two intersubunit bridges in the 70S ribosome.</text>
</comment>
<keyword evidence="9" id="KW-1185">Reference proteome</keyword>
<keyword evidence="2 5" id="KW-0694">RNA-binding</keyword>
<dbReference type="GO" id="GO:0003735">
    <property type="term" value="F:structural constituent of ribosome"/>
    <property type="evidence" value="ECO:0007669"/>
    <property type="project" value="InterPro"/>
</dbReference>
<evidence type="ECO:0000256" key="1">
    <source>
        <dbReference type="ARBA" id="ARBA00022730"/>
    </source>
</evidence>
<dbReference type="HAMAP" id="MF_01367">
    <property type="entry name" value="Ribosomal_uL14"/>
    <property type="match status" value="1"/>
</dbReference>
<dbReference type="PROSITE" id="PS00049">
    <property type="entry name" value="RIBOSOMAL_L14"/>
    <property type="match status" value="1"/>
</dbReference>